<sequence>MAKVLNSFNFSKFLKAKSETSAKWGGKRMRSYFNFWRQLIDDYKTVATDVIEEVKAKPAKACLVASSLCFIGYCVNTNPDHVSFTNQLLESNNELALTSSSIRNVGSYEHVMSLNECVNKRVLRLFNCGLFSFIWRDDYSANCDLYRFHCSYLKPSIVDILKKRIVDVGFLGSWRVLKYKMIDFDVNEDEWKK</sequence>
<dbReference type="Proteomes" id="UP000285301">
    <property type="component" value="Unassembled WGS sequence"/>
</dbReference>
<comment type="caution">
    <text evidence="1">The sequence shown here is derived from an EMBL/GenBank/DDBJ whole genome shotgun (WGS) entry which is preliminary data.</text>
</comment>
<dbReference type="Pfam" id="PF10171">
    <property type="entry name" value="Tim29"/>
    <property type="match status" value="1"/>
</dbReference>
<keyword evidence="2" id="KW-1185">Reference proteome</keyword>
<dbReference type="PANTHER" id="PTHR21435:SF1">
    <property type="entry name" value="MITOCHONDRIAL IMPORT INNER MEMBRANE TRANSLOCASE SUBUNIT TIM29"/>
    <property type="match status" value="1"/>
</dbReference>
<organism evidence="1 2">
    <name type="scientific">Dinothrombium tinctorium</name>
    <dbReference type="NCBI Taxonomy" id="1965070"/>
    <lineage>
        <taxon>Eukaryota</taxon>
        <taxon>Metazoa</taxon>
        <taxon>Ecdysozoa</taxon>
        <taxon>Arthropoda</taxon>
        <taxon>Chelicerata</taxon>
        <taxon>Arachnida</taxon>
        <taxon>Acari</taxon>
        <taxon>Acariformes</taxon>
        <taxon>Trombidiformes</taxon>
        <taxon>Prostigmata</taxon>
        <taxon>Anystina</taxon>
        <taxon>Parasitengona</taxon>
        <taxon>Trombidioidea</taxon>
        <taxon>Trombidiidae</taxon>
        <taxon>Dinothrombium</taxon>
    </lineage>
</organism>
<evidence type="ECO:0000313" key="1">
    <source>
        <dbReference type="EMBL" id="RWS16546.1"/>
    </source>
</evidence>
<accession>A0A443RMN2</accession>
<proteinExistence type="predicted"/>
<dbReference type="GO" id="GO:0042721">
    <property type="term" value="C:TIM22 mitochondrial import inner membrane insertion complex"/>
    <property type="evidence" value="ECO:0007669"/>
    <property type="project" value="InterPro"/>
</dbReference>
<dbReference type="PANTHER" id="PTHR21435">
    <property type="entry name" value="MITOCHONDRIAL IMPORT INNER MEMBRANE TRANSLOCASE SUBUNIT TIM29"/>
    <property type="match status" value="1"/>
</dbReference>
<name>A0A443RMN2_9ACAR</name>
<dbReference type="AlphaFoldDB" id="A0A443RMN2"/>
<gene>
    <name evidence="1" type="ORF">B4U79_06472</name>
</gene>
<evidence type="ECO:0008006" key="3">
    <source>
        <dbReference type="Google" id="ProtNLM"/>
    </source>
</evidence>
<dbReference type="OrthoDB" id="5970620at2759"/>
<dbReference type="EMBL" id="NCKU01000212">
    <property type="protein sequence ID" value="RWS16546.1"/>
    <property type="molecule type" value="Genomic_DNA"/>
</dbReference>
<dbReference type="STRING" id="1965070.A0A443RMN2"/>
<protein>
    <recommendedName>
        <fullName evidence="3">Mitochondrial import inner membrane translocase subunit Tim29-like protein</fullName>
    </recommendedName>
</protein>
<dbReference type="InterPro" id="IPR019322">
    <property type="entry name" value="TIMM29"/>
</dbReference>
<dbReference type="GO" id="GO:0045039">
    <property type="term" value="P:protein insertion into mitochondrial inner membrane"/>
    <property type="evidence" value="ECO:0007669"/>
    <property type="project" value="TreeGrafter"/>
</dbReference>
<evidence type="ECO:0000313" key="2">
    <source>
        <dbReference type="Proteomes" id="UP000285301"/>
    </source>
</evidence>
<reference evidence="1 2" key="1">
    <citation type="journal article" date="2018" name="Gigascience">
        <title>Genomes of trombidid mites reveal novel predicted allergens and laterally-transferred genes associated with secondary metabolism.</title>
        <authorList>
            <person name="Dong X."/>
            <person name="Chaisiri K."/>
            <person name="Xia D."/>
            <person name="Armstrong S.D."/>
            <person name="Fang Y."/>
            <person name="Donnelly M.J."/>
            <person name="Kadowaki T."/>
            <person name="McGarry J.W."/>
            <person name="Darby A.C."/>
            <person name="Makepeace B.L."/>
        </authorList>
    </citation>
    <scope>NUCLEOTIDE SEQUENCE [LARGE SCALE GENOMIC DNA]</scope>
    <source>
        <strain evidence="1">UoL-WK</strain>
    </source>
</reference>